<dbReference type="HOGENOM" id="CLU_047849_0_1_1"/>
<evidence type="ECO:0000259" key="1">
    <source>
        <dbReference type="Pfam" id="PF08588"/>
    </source>
</evidence>
<dbReference type="KEGG" id="ctp:CTRG_00727"/>
<accession>C5M3T8</accession>
<dbReference type="AlphaFoldDB" id="C5M3T8"/>
<sequence>MFFHLFYKITMPITKRLFIKASNSYDKGFQIVPVNTEQPLEVNSDIGLFKLYINIKKFDGSKPHLSNSLYNLEDKTFLNGEKIDFPPPEKEKVESNLRMYIEFTPNKDIKGSSLIFGNDFTYSIKEYVPATLLNTGLKIFNWFINDSIKGDAYTDKPYLYGPGLNSFTYMAIDNGNSVVDPHAKKLVENLSDQLDGVPNDPNSRKKHFHNFSKCDTFTYKKGVKYILQFDTNYLKLADSNYSVCLPRFDFNVNRYANDVLNNVNFVIKEDGYDAVGHGNLGLVVNFSVLSEDSDE</sequence>
<dbReference type="PANTHER" id="PTHR34826">
    <property type="entry name" value="UPF0590 PROTEIN C409.17C"/>
    <property type="match status" value="1"/>
</dbReference>
<dbReference type="OrthoDB" id="2119945at2759"/>
<feature type="domain" description="Domain of unknown function at the cortex 1" evidence="1">
    <location>
        <begin position="16"/>
        <end position="288"/>
    </location>
</feature>
<dbReference type="EMBL" id="GG692395">
    <property type="protein sequence ID" value="EER35988.1"/>
    <property type="molecule type" value="Genomic_DNA"/>
</dbReference>
<reference evidence="2 3" key="1">
    <citation type="journal article" date="2009" name="Nature">
        <title>Evolution of pathogenicity and sexual reproduction in eight Candida genomes.</title>
        <authorList>
            <person name="Butler G."/>
            <person name="Rasmussen M.D."/>
            <person name="Lin M.F."/>
            <person name="Santos M.A."/>
            <person name="Sakthikumar S."/>
            <person name="Munro C.A."/>
            <person name="Rheinbay E."/>
            <person name="Grabherr M."/>
            <person name="Forche A."/>
            <person name="Reedy J.L."/>
            <person name="Agrafioti I."/>
            <person name="Arnaud M.B."/>
            <person name="Bates S."/>
            <person name="Brown A.J."/>
            <person name="Brunke S."/>
            <person name="Costanzo M.C."/>
            <person name="Fitzpatrick D.A."/>
            <person name="de Groot P.W."/>
            <person name="Harris D."/>
            <person name="Hoyer L.L."/>
            <person name="Hube B."/>
            <person name="Klis F.M."/>
            <person name="Kodira C."/>
            <person name="Lennard N."/>
            <person name="Logue M.E."/>
            <person name="Martin R."/>
            <person name="Neiman A.M."/>
            <person name="Nikolaou E."/>
            <person name="Quail M.A."/>
            <person name="Quinn J."/>
            <person name="Santos M.C."/>
            <person name="Schmitzberger F.F."/>
            <person name="Sherlock G."/>
            <person name="Shah P."/>
            <person name="Silverstein K.A."/>
            <person name="Skrzypek M.S."/>
            <person name="Soll D."/>
            <person name="Staggs R."/>
            <person name="Stansfield I."/>
            <person name="Stumpf M.P."/>
            <person name="Sudbery P.E."/>
            <person name="Srikantha T."/>
            <person name="Zeng Q."/>
            <person name="Berman J."/>
            <person name="Berriman M."/>
            <person name="Heitman J."/>
            <person name="Gow N.A."/>
            <person name="Lorenz M.C."/>
            <person name="Birren B.W."/>
            <person name="Kellis M."/>
            <person name="Cuomo C.A."/>
        </authorList>
    </citation>
    <scope>NUCLEOTIDE SEQUENCE [LARGE SCALE GENOMIC DNA]</scope>
    <source>
        <strain evidence="3">ATCC MYA-3404 / T1</strain>
    </source>
</reference>
<evidence type="ECO:0000313" key="3">
    <source>
        <dbReference type="Proteomes" id="UP000002037"/>
    </source>
</evidence>
<dbReference type="eggNOG" id="ENOG502RXNE">
    <property type="taxonomic scope" value="Eukaryota"/>
</dbReference>
<keyword evidence="3" id="KW-1185">Reference proteome</keyword>
<gene>
    <name evidence="2" type="ORF">CTRG_00727</name>
</gene>
<evidence type="ECO:0000313" key="2">
    <source>
        <dbReference type="EMBL" id="EER35988.1"/>
    </source>
</evidence>
<organism evidence="2 3">
    <name type="scientific">Candida tropicalis (strain ATCC MYA-3404 / T1)</name>
    <name type="common">Yeast</name>
    <dbReference type="NCBI Taxonomy" id="294747"/>
    <lineage>
        <taxon>Eukaryota</taxon>
        <taxon>Fungi</taxon>
        <taxon>Dikarya</taxon>
        <taxon>Ascomycota</taxon>
        <taxon>Saccharomycotina</taxon>
        <taxon>Pichiomycetes</taxon>
        <taxon>Debaryomycetaceae</taxon>
        <taxon>Candida/Lodderomyces clade</taxon>
        <taxon>Candida</taxon>
    </lineage>
</organism>
<proteinExistence type="predicted"/>
<dbReference type="PANTHER" id="PTHR34826:SF2">
    <property type="entry name" value="UPF0590 PROTEIN C409.17C"/>
    <property type="match status" value="1"/>
</dbReference>
<dbReference type="Pfam" id="PF08588">
    <property type="entry name" value="Duc1"/>
    <property type="match status" value="1"/>
</dbReference>
<dbReference type="VEuPathDB" id="FungiDB:CTRG_00727"/>
<dbReference type="GeneID" id="8298150"/>
<protein>
    <recommendedName>
        <fullName evidence="1">Domain of unknown function at the cortex 1 domain-containing protein</fullName>
    </recommendedName>
</protein>
<dbReference type="STRING" id="294747.C5M3T8"/>
<dbReference type="RefSeq" id="XP_002545946.1">
    <property type="nucleotide sequence ID" value="XM_002545900.1"/>
</dbReference>
<dbReference type="Proteomes" id="UP000002037">
    <property type="component" value="Unassembled WGS sequence"/>
</dbReference>
<name>C5M3T8_CANTT</name>
<dbReference type="InterPro" id="IPR013897">
    <property type="entry name" value="Duc1"/>
</dbReference>